<accession>A0A179FVF2</accession>
<dbReference type="AlphaFoldDB" id="A0A179FVF2"/>
<organism evidence="1 2">
    <name type="scientific">Pochonia chlamydosporia 170</name>
    <dbReference type="NCBI Taxonomy" id="1380566"/>
    <lineage>
        <taxon>Eukaryota</taxon>
        <taxon>Fungi</taxon>
        <taxon>Dikarya</taxon>
        <taxon>Ascomycota</taxon>
        <taxon>Pezizomycotina</taxon>
        <taxon>Sordariomycetes</taxon>
        <taxon>Hypocreomycetidae</taxon>
        <taxon>Hypocreales</taxon>
        <taxon>Clavicipitaceae</taxon>
        <taxon>Pochonia</taxon>
    </lineage>
</organism>
<proteinExistence type="predicted"/>
<name>A0A179FVF2_METCM</name>
<evidence type="ECO:0000313" key="2">
    <source>
        <dbReference type="Proteomes" id="UP000078397"/>
    </source>
</evidence>
<dbReference type="EMBL" id="LSBJ02000002">
    <property type="protein sequence ID" value="OAQ69636.1"/>
    <property type="molecule type" value="Genomic_DNA"/>
</dbReference>
<protein>
    <submittedName>
        <fullName evidence="1">Uncharacterized protein</fullName>
    </submittedName>
</protein>
<sequence>MLYQPYWSLLCGLQLIKTSMIQSAAFPPSRGGKCNCNCTSAQGSSMAKALHRTSPTSPTWVGRLTLRWNHNFKYCTV</sequence>
<evidence type="ECO:0000313" key="1">
    <source>
        <dbReference type="EMBL" id="OAQ69636.1"/>
    </source>
</evidence>
<gene>
    <name evidence="1" type="ORF">VFPPC_11690</name>
</gene>
<reference evidence="1 2" key="1">
    <citation type="journal article" date="2016" name="PLoS Pathog.">
        <title>Biosynthesis of antibiotic leucinostatins in bio-control fungus Purpureocillium lilacinum and their inhibition on phytophthora revealed by genome mining.</title>
        <authorList>
            <person name="Wang G."/>
            <person name="Liu Z."/>
            <person name="Lin R."/>
            <person name="Li E."/>
            <person name="Mao Z."/>
            <person name="Ling J."/>
            <person name="Yang Y."/>
            <person name="Yin W.B."/>
            <person name="Xie B."/>
        </authorList>
    </citation>
    <scope>NUCLEOTIDE SEQUENCE [LARGE SCALE GENOMIC DNA]</scope>
    <source>
        <strain evidence="1">170</strain>
    </source>
</reference>
<dbReference type="Proteomes" id="UP000078397">
    <property type="component" value="Unassembled WGS sequence"/>
</dbReference>
<comment type="caution">
    <text evidence="1">The sequence shown here is derived from an EMBL/GenBank/DDBJ whole genome shotgun (WGS) entry which is preliminary data.</text>
</comment>
<dbReference type="RefSeq" id="XP_018146173.1">
    <property type="nucleotide sequence ID" value="XM_018289800.1"/>
</dbReference>
<dbReference type="KEGG" id="pchm:VFPPC_11690"/>
<keyword evidence="2" id="KW-1185">Reference proteome</keyword>
<dbReference type="GeneID" id="28853794"/>